<gene>
    <name evidence="1" type="ORF">AXF42_Ash020972</name>
</gene>
<organism evidence="1 2">
    <name type="scientific">Apostasia shenzhenica</name>
    <dbReference type="NCBI Taxonomy" id="1088818"/>
    <lineage>
        <taxon>Eukaryota</taxon>
        <taxon>Viridiplantae</taxon>
        <taxon>Streptophyta</taxon>
        <taxon>Embryophyta</taxon>
        <taxon>Tracheophyta</taxon>
        <taxon>Spermatophyta</taxon>
        <taxon>Magnoliopsida</taxon>
        <taxon>Liliopsida</taxon>
        <taxon>Asparagales</taxon>
        <taxon>Orchidaceae</taxon>
        <taxon>Apostasioideae</taxon>
        <taxon>Apostasia</taxon>
    </lineage>
</organism>
<dbReference type="EMBL" id="KZ451967">
    <property type="protein sequence ID" value="PKA57495.1"/>
    <property type="molecule type" value="Genomic_DNA"/>
</dbReference>
<proteinExistence type="predicted"/>
<evidence type="ECO:0000313" key="2">
    <source>
        <dbReference type="Proteomes" id="UP000236161"/>
    </source>
</evidence>
<name>A0A2I0APP4_9ASPA</name>
<accession>A0A2I0APP4</accession>
<protein>
    <submittedName>
        <fullName evidence="1">Uncharacterized protein</fullName>
    </submittedName>
</protein>
<keyword evidence="2" id="KW-1185">Reference proteome</keyword>
<evidence type="ECO:0000313" key="1">
    <source>
        <dbReference type="EMBL" id="PKA57495.1"/>
    </source>
</evidence>
<reference evidence="1 2" key="1">
    <citation type="journal article" date="2017" name="Nature">
        <title>The Apostasia genome and the evolution of orchids.</title>
        <authorList>
            <person name="Zhang G.Q."/>
            <person name="Liu K.W."/>
            <person name="Li Z."/>
            <person name="Lohaus R."/>
            <person name="Hsiao Y.Y."/>
            <person name="Niu S.C."/>
            <person name="Wang J.Y."/>
            <person name="Lin Y.C."/>
            <person name="Xu Q."/>
            <person name="Chen L.J."/>
            <person name="Yoshida K."/>
            <person name="Fujiwara S."/>
            <person name="Wang Z.W."/>
            <person name="Zhang Y.Q."/>
            <person name="Mitsuda N."/>
            <person name="Wang M."/>
            <person name="Liu G.H."/>
            <person name="Pecoraro L."/>
            <person name="Huang H.X."/>
            <person name="Xiao X.J."/>
            <person name="Lin M."/>
            <person name="Wu X.Y."/>
            <person name="Wu W.L."/>
            <person name="Chen Y.Y."/>
            <person name="Chang S.B."/>
            <person name="Sakamoto S."/>
            <person name="Ohme-Takagi M."/>
            <person name="Yagi M."/>
            <person name="Zeng S.J."/>
            <person name="Shen C.Y."/>
            <person name="Yeh C.M."/>
            <person name="Luo Y.B."/>
            <person name="Tsai W.C."/>
            <person name="Van de Peer Y."/>
            <person name="Liu Z.J."/>
        </authorList>
    </citation>
    <scope>NUCLEOTIDE SEQUENCE [LARGE SCALE GENOMIC DNA]</scope>
    <source>
        <strain evidence="2">cv. Shenzhen</strain>
        <tissue evidence="1">Stem</tissue>
    </source>
</reference>
<sequence>MHFPRIFNAFSANLDAFSTQFQRFFNTFATRFGSGFDAVLASRSRRNRVQTAFAARFQCVVGAFSMRCRLVFDAFSMQLGCVFGAVTNRWAVAEIPSALDCRWQPKQNNTTSGLESQQPAVAISSGLNRQQQVQEVIYNPLKGHSGQILYANASTQSSGGDEVVFSGKKFVDVKQTLKESPVRAASRDCAYSSIQKAISQPPSMHLGHGIAVALKCGATKAQFDGTYFLITFLCIFSPSFLQSASPQLSSFAVPSIVPNSGEACIRRCQLRRSASPAPAKPSSAATPGERHQINERLCGAAESFDCCSSGFCCRSMGFDRSRRSTLRRDWLWLISASLLCFSVTSEAPTAFLAGLPNARQISRLPAYPSSVIGDGNLSRNYGGFWAGRFDASFVAKAHATKEENSITDSRTRRSLQGRVSLCVSKNVFI</sequence>
<dbReference type="Proteomes" id="UP000236161">
    <property type="component" value="Unassembled WGS sequence"/>
</dbReference>
<dbReference type="AlphaFoldDB" id="A0A2I0APP4"/>